<evidence type="ECO:0000313" key="1">
    <source>
        <dbReference type="EMBL" id="MYR31683.1"/>
    </source>
</evidence>
<dbReference type="AlphaFoldDB" id="A0A7K2INZ8"/>
<proteinExistence type="predicted"/>
<dbReference type="Proteomes" id="UP000467124">
    <property type="component" value="Unassembled WGS sequence"/>
</dbReference>
<dbReference type="EMBL" id="WWHY01000001">
    <property type="protein sequence ID" value="MYR31683.1"/>
    <property type="molecule type" value="Genomic_DNA"/>
</dbReference>
<sequence>MEFHTPGRPEDLPPFDLLWARAAALATLEAGGGASQHVYADAVVHHDDAGGNEWRLARLDDGRGVLVGADHECDEHVDIEGYDPYVGPDWLPWTWFAELESGREQGFAYWWDGAVWDRIDYPDIIDNDGLNLLLTHLSTTERTVERVLNFLDLRESTNEWEEGALILTRVLELAERGAGTEEEWREVLEAALDFAARQDSQYVNRAKDDFDVTTALAVARATGLIDGFDAEVKPTENGRPQGWVPRPG</sequence>
<dbReference type="RefSeq" id="WP_161110405.1">
    <property type="nucleotide sequence ID" value="NZ_WWHY01000001.1"/>
</dbReference>
<reference evidence="1 2" key="1">
    <citation type="journal article" date="2019" name="Nat. Commun.">
        <title>The antimicrobial potential of Streptomyces from insect microbiomes.</title>
        <authorList>
            <person name="Chevrette M.G."/>
            <person name="Carlson C.M."/>
            <person name="Ortega H.E."/>
            <person name="Thomas C."/>
            <person name="Ananiev G.E."/>
            <person name="Barns K.J."/>
            <person name="Book A.J."/>
            <person name="Cagnazzo J."/>
            <person name="Carlos C."/>
            <person name="Flanigan W."/>
            <person name="Grubbs K.J."/>
            <person name="Horn H.A."/>
            <person name="Hoffmann F.M."/>
            <person name="Klassen J.L."/>
            <person name="Knack J.J."/>
            <person name="Lewin G.R."/>
            <person name="McDonald B.R."/>
            <person name="Muller L."/>
            <person name="Melo W.G.P."/>
            <person name="Pinto-Tomas A.A."/>
            <person name="Schmitz A."/>
            <person name="Wendt-Pienkowski E."/>
            <person name="Wildman S."/>
            <person name="Zhao M."/>
            <person name="Zhang F."/>
            <person name="Bugni T.S."/>
            <person name="Andes D.R."/>
            <person name="Pupo M.T."/>
            <person name="Currie C.R."/>
        </authorList>
    </citation>
    <scope>NUCLEOTIDE SEQUENCE [LARGE SCALE GENOMIC DNA]</scope>
    <source>
        <strain evidence="1 2">SID5840</strain>
    </source>
</reference>
<gene>
    <name evidence="1" type="ORF">GTW20_05210</name>
</gene>
<organism evidence="1 2">
    <name type="scientific">Nocardiopsis alba</name>
    <dbReference type="NCBI Taxonomy" id="53437"/>
    <lineage>
        <taxon>Bacteria</taxon>
        <taxon>Bacillati</taxon>
        <taxon>Actinomycetota</taxon>
        <taxon>Actinomycetes</taxon>
        <taxon>Streptosporangiales</taxon>
        <taxon>Nocardiopsidaceae</taxon>
        <taxon>Nocardiopsis</taxon>
    </lineage>
</organism>
<name>A0A7K2INZ8_9ACTN</name>
<evidence type="ECO:0000313" key="2">
    <source>
        <dbReference type="Proteomes" id="UP000467124"/>
    </source>
</evidence>
<accession>A0A7K2INZ8</accession>
<comment type="caution">
    <text evidence="1">The sequence shown here is derived from an EMBL/GenBank/DDBJ whole genome shotgun (WGS) entry which is preliminary data.</text>
</comment>
<protein>
    <submittedName>
        <fullName evidence="1">Uncharacterized protein</fullName>
    </submittedName>
</protein>